<evidence type="ECO:0000256" key="1">
    <source>
        <dbReference type="SAM" id="MobiDB-lite"/>
    </source>
</evidence>
<name>A0A828Z8N6_9LEPT</name>
<dbReference type="AlphaFoldDB" id="A0A828Z8N6"/>
<sequence length="515" mass="57848">MKFSERISKQVGSFIDRFSSKRTSFAISPNSTKSFSQSSNDVITYVDEVTPNYPIQMFPVLSKLALINPDFNQSLKRNIFLMNTGFEWKLEGASQNVAKLVQNEIDDWFDLHPGIANKLLRQTAIMGVLSAEAVPSFELDAIETVQLIPVAKVRFKKERIEGKNGGVRYKYVPFQILENGNQLVLNEEIYTYEALETDEDSPYGIPPAIAAIKAMYSQSRGMENLEKSTNKWSLLGFLSVVMSKFKPAPGTDLKTHGTQQKEFLKTSANEIEKSIESGLLVGSEGTKIEHHSIASEKSTGLKDVMQIIEEQLSSGMDTDLFILGRPTSVTETYAKVSSKLFLMKGENVRHPVKRFLEKTLTLHLRMKGYKFTRLRASWKEGRPLNPEDDALAKKTNEEAEKLRTERFLSLEQAGVIDLDTVAVEHGYEKAFGTRISKNALGAFLRALGIDPLSQEGKALVNTYEHRLKRNETETGGSSEPDFTSSDENDEELAEKFQKKKGSQTNVVPIQRGRKH</sequence>
<dbReference type="RefSeq" id="WP_004498867.1">
    <property type="nucleotide sequence ID" value="NZ_AFLV02000013.1"/>
</dbReference>
<accession>A0A828Z8N6</accession>
<gene>
    <name evidence="2" type="ORF">LEP1GSC036_2593</name>
</gene>
<organism evidence="2 3">
    <name type="scientific">Leptospira weilii str. 2006001853</name>
    <dbReference type="NCBI Taxonomy" id="1001589"/>
    <lineage>
        <taxon>Bacteria</taxon>
        <taxon>Pseudomonadati</taxon>
        <taxon>Spirochaetota</taxon>
        <taxon>Spirochaetia</taxon>
        <taxon>Leptospirales</taxon>
        <taxon>Leptospiraceae</taxon>
        <taxon>Leptospira</taxon>
    </lineage>
</organism>
<reference evidence="2 3" key="1">
    <citation type="submission" date="2012-10" db="EMBL/GenBank/DDBJ databases">
        <authorList>
            <person name="Harkins D.M."/>
            <person name="Durkin A.S."/>
            <person name="Brinkac L.M."/>
            <person name="Haft D.H."/>
            <person name="Selengut J.D."/>
            <person name="Sanka R."/>
            <person name="DePew J."/>
            <person name="Purushe J."/>
            <person name="Whelen A.C."/>
            <person name="Vinetz J.M."/>
            <person name="Sutton G.G."/>
            <person name="Nierman W.C."/>
            <person name="Fouts D.E."/>
        </authorList>
    </citation>
    <scope>NUCLEOTIDE SEQUENCE [LARGE SCALE GENOMIC DNA]</scope>
    <source>
        <strain evidence="2 3">2006001853</strain>
    </source>
</reference>
<protein>
    <recommendedName>
        <fullName evidence="4">Portal protein</fullName>
    </recommendedName>
</protein>
<dbReference type="EMBL" id="AFLV02000013">
    <property type="protein sequence ID" value="EKR65789.1"/>
    <property type="molecule type" value="Genomic_DNA"/>
</dbReference>
<dbReference type="Proteomes" id="UP000001338">
    <property type="component" value="Unassembled WGS sequence"/>
</dbReference>
<evidence type="ECO:0000313" key="2">
    <source>
        <dbReference type="EMBL" id="EKR65789.1"/>
    </source>
</evidence>
<evidence type="ECO:0000313" key="3">
    <source>
        <dbReference type="Proteomes" id="UP000001338"/>
    </source>
</evidence>
<feature type="region of interest" description="Disordered" evidence="1">
    <location>
        <begin position="469"/>
        <end position="515"/>
    </location>
</feature>
<comment type="caution">
    <text evidence="2">The sequence shown here is derived from an EMBL/GenBank/DDBJ whole genome shotgun (WGS) entry which is preliminary data.</text>
</comment>
<proteinExistence type="predicted"/>
<feature type="compositionally biased region" description="Polar residues" evidence="1">
    <location>
        <begin position="473"/>
        <end position="483"/>
    </location>
</feature>
<evidence type="ECO:0008006" key="4">
    <source>
        <dbReference type="Google" id="ProtNLM"/>
    </source>
</evidence>